<organism evidence="5 6">
    <name type="scientific">Mesorhizobium qingshengii</name>
    <dbReference type="NCBI Taxonomy" id="1165689"/>
    <lineage>
        <taxon>Bacteria</taxon>
        <taxon>Pseudomonadati</taxon>
        <taxon>Pseudomonadota</taxon>
        <taxon>Alphaproteobacteria</taxon>
        <taxon>Hyphomicrobiales</taxon>
        <taxon>Phyllobacteriaceae</taxon>
        <taxon>Mesorhizobium</taxon>
    </lineage>
</organism>
<dbReference type="EMBL" id="FMXM01000011">
    <property type="protein sequence ID" value="SDA85660.1"/>
    <property type="molecule type" value="Genomic_DNA"/>
</dbReference>
<dbReference type="InterPro" id="IPR043128">
    <property type="entry name" value="Rev_trsase/Diguanyl_cyclase"/>
</dbReference>
<dbReference type="InterPro" id="IPR050469">
    <property type="entry name" value="Diguanylate_Cyclase"/>
</dbReference>
<dbReference type="GO" id="GO:0005886">
    <property type="term" value="C:plasma membrane"/>
    <property type="evidence" value="ECO:0007669"/>
    <property type="project" value="TreeGrafter"/>
</dbReference>
<dbReference type="InterPro" id="IPR048533">
    <property type="entry name" value="VUPS"/>
</dbReference>
<comment type="catalytic activity">
    <reaction evidence="2">
        <text>2 GTP = 3',3'-c-di-GMP + 2 diphosphate</text>
        <dbReference type="Rhea" id="RHEA:24898"/>
        <dbReference type="ChEBI" id="CHEBI:33019"/>
        <dbReference type="ChEBI" id="CHEBI:37565"/>
        <dbReference type="ChEBI" id="CHEBI:58805"/>
        <dbReference type="EC" id="2.7.7.65"/>
    </reaction>
</comment>
<dbReference type="STRING" id="1165689.SAMN02927914_03666"/>
<proteinExistence type="predicted"/>
<dbReference type="GO" id="GO:0052621">
    <property type="term" value="F:diguanylate cyclase activity"/>
    <property type="evidence" value="ECO:0007669"/>
    <property type="project" value="UniProtKB-EC"/>
</dbReference>
<keyword evidence="3" id="KW-0812">Transmembrane</keyword>
<feature type="transmembrane region" description="Helical" evidence="3">
    <location>
        <begin position="108"/>
        <end position="127"/>
    </location>
</feature>
<dbReference type="InterPro" id="IPR029787">
    <property type="entry name" value="Nucleotide_cyclase"/>
</dbReference>
<feature type="transmembrane region" description="Helical" evidence="3">
    <location>
        <begin position="147"/>
        <end position="169"/>
    </location>
</feature>
<keyword evidence="3" id="KW-1133">Transmembrane helix</keyword>
<evidence type="ECO:0000313" key="5">
    <source>
        <dbReference type="EMBL" id="SDA85660.1"/>
    </source>
</evidence>
<feature type="transmembrane region" description="Helical" evidence="3">
    <location>
        <begin position="181"/>
        <end position="206"/>
    </location>
</feature>
<feature type="transmembrane region" description="Helical" evidence="3">
    <location>
        <begin position="46"/>
        <end position="70"/>
    </location>
</feature>
<evidence type="ECO:0000256" key="3">
    <source>
        <dbReference type="SAM" id="Phobius"/>
    </source>
</evidence>
<feature type="transmembrane region" description="Helical" evidence="3">
    <location>
        <begin position="76"/>
        <end position="96"/>
    </location>
</feature>
<dbReference type="Pfam" id="PF20973">
    <property type="entry name" value="VUPS"/>
    <property type="match status" value="1"/>
</dbReference>
<dbReference type="FunFam" id="3.30.70.270:FF:000001">
    <property type="entry name" value="Diguanylate cyclase domain protein"/>
    <property type="match status" value="1"/>
</dbReference>
<feature type="domain" description="GGDEF" evidence="4">
    <location>
        <begin position="300"/>
        <end position="429"/>
    </location>
</feature>
<dbReference type="Pfam" id="PF00990">
    <property type="entry name" value="GGDEF"/>
    <property type="match status" value="1"/>
</dbReference>
<dbReference type="GO" id="GO:1902201">
    <property type="term" value="P:negative regulation of bacterial-type flagellum-dependent cell motility"/>
    <property type="evidence" value="ECO:0007669"/>
    <property type="project" value="TreeGrafter"/>
</dbReference>
<dbReference type="SUPFAM" id="SSF55073">
    <property type="entry name" value="Nucleotide cyclase"/>
    <property type="match status" value="1"/>
</dbReference>
<dbReference type="Proteomes" id="UP000198588">
    <property type="component" value="Unassembled WGS sequence"/>
</dbReference>
<evidence type="ECO:0000256" key="1">
    <source>
        <dbReference type="ARBA" id="ARBA00012528"/>
    </source>
</evidence>
<feature type="transmembrane region" description="Helical" evidence="3">
    <location>
        <begin position="17"/>
        <end position="39"/>
    </location>
</feature>
<dbReference type="PANTHER" id="PTHR45138">
    <property type="entry name" value="REGULATORY COMPONENTS OF SENSORY TRANSDUCTION SYSTEM"/>
    <property type="match status" value="1"/>
</dbReference>
<gene>
    <name evidence="5" type="ORF">SAMN02927914_03666</name>
</gene>
<dbReference type="CDD" id="cd01949">
    <property type="entry name" value="GGDEF"/>
    <property type="match status" value="1"/>
</dbReference>
<dbReference type="NCBIfam" id="TIGR00254">
    <property type="entry name" value="GGDEF"/>
    <property type="match status" value="1"/>
</dbReference>
<dbReference type="AlphaFoldDB" id="A0A1G5YTW7"/>
<sequence>MESLAGRDFEREIGSTALLNSFLLLAEAVVYFSVMVTLFRFRKRIGLGVFVCALGVMHFLETYLASVFYVALPFGMVSPGSAVLFSGKLVMLLLLYMKEDAATVRQPIYGLLLGNTLMVGLVLLLRMHAIAALPDGRLPDIGFIDEMGWLMVWGTTLLFVDAILIILLYEKLGRTLRKAQFARILISVACVLTFDQAGFFTALHFVAGAPIAVFLGGWFAKMAAALAFSGMLVAYLRWFEAREISVPRGLTDIFDTLTYRERYEALVEHVGRDGLTGLLHRGRFDSDGEAAVQASLRTARPLSLLIIDVDHFKSINDRFGHAEGDKVLKAIAALLGEMAGAEDQVFRIGGEEFAILSSRPHPVARLFGESIRNAVKTSATTSRFELTVSAGVSSVSETTRSLADIFALADQRLYKAKSTGRDRVVGEPVGQEADTAVAWTKPAQL</sequence>
<dbReference type="InterPro" id="IPR000160">
    <property type="entry name" value="GGDEF_dom"/>
</dbReference>
<dbReference type="PROSITE" id="PS50887">
    <property type="entry name" value="GGDEF"/>
    <property type="match status" value="1"/>
</dbReference>
<dbReference type="EC" id="2.7.7.65" evidence="1"/>
<evidence type="ECO:0000259" key="4">
    <source>
        <dbReference type="PROSITE" id="PS50887"/>
    </source>
</evidence>
<dbReference type="SMART" id="SM00267">
    <property type="entry name" value="GGDEF"/>
    <property type="match status" value="1"/>
</dbReference>
<protein>
    <recommendedName>
        <fullName evidence="1">diguanylate cyclase</fullName>
        <ecNumber evidence="1">2.7.7.65</ecNumber>
    </recommendedName>
</protein>
<name>A0A1G5YTW7_9HYPH</name>
<evidence type="ECO:0000313" key="6">
    <source>
        <dbReference type="Proteomes" id="UP000198588"/>
    </source>
</evidence>
<dbReference type="GO" id="GO:0043709">
    <property type="term" value="P:cell adhesion involved in single-species biofilm formation"/>
    <property type="evidence" value="ECO:0007669"/>
    <property type="project" value="TreeGrafter"/>
</dbReference>
<reference evidence="5 6" key="1">
    <citation type="submission" date="2016-10" db="EMBL/GenBank/DDBJ databases">
        <authorList>
            <person name="de Groot N.N."/>
        </authorList>
    </citation>
    <scope>NUCLEOTIDE SEQUENCE [LARGE SCALE GENOMIC DNA]</scope>
    <source>
        <strain evidence="5 6">CGMCC 1.12097</strain>
    </source>
</reference>
<evidence type="ECO:0000256" key="2">
    <source>
        <dbReference type="ARBA" id="ARBA00034247"/>
    </source>
</evidence>
<dbReference type="PANTHER" id="PTHR45138:SF9">
    <property type="entry name" value="DIGUANYLATE CYCLASE DGCM-RELATED"/>
    <property type="match status" value="1"/>
</dbReference>
<accession>A0A1G5YTW7</accession>
<feature type="transmembrane region" description="Helical" evidence="3">
    <location>
        <begin position="218"/>
        <end position="238"/>
    </location>
</feature>
<keyword evidence="3" id="KW-0472">Membrane</keyword>
<dbReference type="Gene3D" id="3.30.70.270">
    <property type="match status" value="1"/>
</dbReference>